<keyword evidence="2" id="KW-1185">Reference proteome</keyword>
<protein>
    <submittedName>
        <fullName evidence="1">Uncharacterized protein</fullName>
    </submittedName>
</protein>
<sequence>MILGAAEEEKSNKKEETEKKFDEIDAYFKYFLELADHQVSQKTQLDFLGYIFPTSDYTVEILDPPPRKLI</sequence>
<gene>
    <name evidence="1" type="ORF">D2V08_05565</name>
</gene>
<comment type="caution">
    <text evidence="1">The sequence shown here is derived from an EMBL/GenBank/DDBJ whole genome shotgun (WGS) entry which is preliminary data.</text>
</comment>
<evidence type="ECO:0000313" key="2">
    <source>
        <dbReference type="Proteomes" id="UP000266067"/>
    </source>
</evidence>
<dbReference type="AlphaFoldDB" id="A0A3A1N9Z1"/>
<evidence type="ECO:0000313" key="1">
    <source>
        <dbReference type="EMBL" id="RIV34842.1"/>
    </source>
</evidence>
<dbReference type="EMBL" id="QXFH01000070">
    <property type="protein sequence ID" value="RIV34842.1"/>
    <property type="molecule type" value="Genomic_DNA"/>
</dbReference>
<dbReference type="Proteomes" id="UP000266067">
    <property type="component" value="Unassembled WGS sequence"/>
</dbReference>
<accession>A0A3A1N9Z1</accession>
<proteinExistence type="predicted"/>
<organism evidence="1 2">
    <name type="scientific">Flagellimonas lutimaris</name>
    <dbReference type="NCBI Taxonomy" id="475082"/>
    <lineage>
        <taxon>Bacteria</taxon>
        <taxon>Pseudomonadati</taxon>
        <taxon>Bacteroidota</taxon>
        <taxon>Flavobacteriia</taxon>
        <taxon>Flavobacteriales</taxon>
        <taxon>Flavobacteriaceae</taxon>
        <taxon>Flagellimonas</taxon>
    </lineage>
</organism>
<reference evidence="1 2" key="1">
    <citation type="submission" date="2018-08" db="EMBL/GenBank/DDBJ databases">
        <title>Proposal of Muricauda 72 sp.nov. and Muricauda NH166 sp.nov., isolated from seawater.</title>
        <authorList>
            <person name="Cheng H."/>
            <person name="Wu Y.-H."/>
            <person name="Guo L.-L."/>
            <person name="Xu X.-W."/>
        </authorList>
    </citation>
    <scope>NUCLEOTIDE SEQUENCE [LARGE SCALE GENOMIC DNA]</scope>
    <source>
        <strain evidence="1 2">KCTC 22173</strain>
    </source>
</reference>
<name>A0A3A1N9Z1_9FLAO</name>